<dbReference type="Pfam" id="PF14561">
    <property type="entry name" value="TPR_20"/>
    <property type="match status" value="1"/>
</dbReference>
<keyword evidence="2" id="KW-0249">Electron transport</keyword>
<dbReference type="PROSITE" id="PS00194">
    <property type="entry name" value="THIOREDOXIN_1"/>
    <property type="match status" value="1"/>
</dbReference>
<evidence type="ECO:0000256" key="4">
    <source>
        <dbReference type="ARBA" id="ARBA00023284"/>
    </source>
</evidence>
<organism evidence="6">
    <name type="scientific">metagenome</name>
    <dbReference type="NCBI Taxonomy" id="256318"/>
    <lineage>
        <taxon>unclassified sequences</taxon>
        <taxon>metagenomes</taxon>
    </lineage>
</organism>
<keyword evidence="4" id="KW-0676">Redox-active center</keyword>
<gene>
    <name evidence="6" type="ORF">DF3PB_1800006</name>
</gene>
<dbReference type="InterPro" id="IPR013766">
    <property type="entry name" value="Thioredoxin_domain"/>
</dbReference>
<name>A0A380TAC4_9ZZZZ</name>
<evidence type="ECO:0000313" key="6">
    <source>
        <dbReference type="EMBL" id="SUS05243.1"/>
    </source>
</evidence>
<dbReference type="EMBL" id="UIDG01000091">
    <property type="protein sequence ID" value="SUS05243.1"/>
    <property type="molecule type" value="Genomic_DNA"/>
</dbReference>
<dbReference type="CDD" id="cd02956">
    <property type="entry name" value="ybbN"/>
    <property type="match status" value="1"/>
</dbReference>
<dbReference type="InterPro" id="IPR011990">
    <property type="entry name" value="TPR-like_helical_dom_sf"/>
</dbReference>
<evidence type="ECO:0000256" key="1">
    <source>
        <dbReference type="ARBA" id="ARBA00022448"/>
    </source>
</evidence>
<protein>
    <submittedName>
        <fullName evidence="6">Putative thioredoxin</fullName>
    </submittedName>
</protein>
<dbReference type="GO" id="GO:0015035">
    <property type="term" value="F:protein-disulfide reductase activity"/>
    <property type="evidence" value="ECO:0007669"/>
    <property type="project" value="TreeGrafter"/>
</dbReference>
<dbReference type="GO" id="GO:0006950">
    <property type="term" value="P:response to stress"/>
    <property type="evidence" value="ECO:0007669"/>
    <property type="project" value="UniProtKB-ARBA"/>
</dbReference>
<feature type="domain" description="Thioredoxin" evidence="5">
    <location>
        <begin position="1"/>
        <end position="122"/>
    </location>
</feature>
<dbReference type="FunFam" id="3.40.30.10:FF:000001">
    <property type="entry name" value="Thioredoxin"/>
    <property type="match status" value="1"/>
</dbReference>
<dbReference type="Pfam" id="PF14559">
    <property type="entry name" value="TPR_19"/>
    <property type="match status" value="1"/>
</dbReference>
<dbReference type="PANTHER" id="PTHR45663">
    <property type="entry name" value="GEO12009P1"/>
    <property type="match status" value="1"/>
</dbReference>
<sequence>MILEPKPSANAGGGVIKDADEKSFQADVIQASMSVPVIVDFWAPWCGPCKQLGPLLESAVRKAAGRLRLVKVNVDQCQHLAAQLRVQSIPMVYAFVGGRPVDAFVGAQQESQINAFIDRLLKAAGEPAEGPAEQAAALLEGGNARAAADLFQRILAQDPANTKAAAGLVRARLMQGDLKAARKALDGLPPAVAKSSDVAAAAAAVELAEEGAGAGDVAKLRRTLETSPDDHATRFALAVALYGKQHTEAAIEELLRIIRADRHWNDEAARKQLVKIFDALGPSHPLTLASRRRLSAILFS</sequence>
<dbReference type="Gene3D" id="1.25.40.10">
    <property type="entry name" value="Tetratricopeptide repeat domain"/>
    <property type="match status" value="2"/>
</dbReference>
<dbReference type="SUPFAM" id="SSF52833">
    <property type="entry name" value="Thioredoxin-like"/>
    <property type="match status" value="1"/>
</dbReference>
<keyword evidence="1" id="KW-0813">Transport</keyword>
<accession>A0A380TAC4</accession>
<dbReference type="Pfam" id="PF00085">
    <property type="entry name" value="Thioredoxin"/>
    <property type="match status" value="1"/>
</dbReference>
<dbReference type="InterPro" id="IPR017937">
    <property type="entry name" value="Thioredoxin_CS"/>
</dbReference>
<evidence type="ECO:0000256" key="3">
    <source>
        <dbReference type="ARBA" id="ARBA00023157"/>
    </source>
</evidence>
<dbReference type="PROSITE" id="PS51352">
    <property type="entry name" value="THIOREDOXIN_2"/>
    <property type="match status" value="1"/>
</dbReference>
<reference evidence="6" key="1">
    <citation type="submission" date="2018-07" db="EMBL/GenBank/DDBJ databases">
        <authorList>
            <person name="Quirk P.G."/>
            <person name="Krulwich T.A."/>
        </authorList>
    </citation>
    <scope>NUCLEOTIDE SEQUENCE</scope>
</reference>
<keyword evidence="3" id="KW-1015">Disulfide bond</keyword>
<evidence type="ECO:0000256" key="2">
    <source>
        <dbReference type="ARBA" id="ARBA00022982"/>
    </source>
</evidence>
<dbReference type="GO" id="GO:0005829">
    <property type="term" value="C:cytosol"/>
    <property type="evidence" value="ECO:0007669"/>
    <property type="project" value="TreeGrafter"/>
</dbReference>
<dbReference type="GO" id="GO:0045454">
    <property type="term" value="P:cell redox homeostasis"/>
    <property type="evidence" value="ECO:0007669"/>
    <property type="project" value="TreeGrafter"/>
</dbReference>
<dbReference type="AlphaFoldDB" id="A0A380TAC4"/>
<evidence type="ECO:0000259" key="5">
    <source>
        <dbReference type="PROSITE" id="PS51352"/>
    </source>
</evidence>
<dbReference type="InterPro" id="IPR036249">
    <property type="entry name" value="Thioredoxin-like_sf"/>
</dbReference>
<dbReference type="Gene3D" id="3.40.30.10">
    <property type="entry name" value="Glutaredoxin"/>
    <property type="match status" value="1"/>
</dbReference>
<proteinExistence type="predicted"/>
<dbReference type="SUPFAM" id="SSF48452">
    <property type="entry name" value="TPR-like"/>
    <property type="match status" value="1"/>
</dbReference>
<dbReference type="PANTHER" id="PTHR45663:SF11">
    <property type="entry name" value="GEO12009P1"/>
    <property type="match status" value="1"/>
</dbReference>